<proteinExistence type="predicted"/>
<evidence type="ECO:0000313" key="1">
    <source>
        <dbReference type="EMBL" id="CAK0911843.1"/>
    </source>
</evidence>
<keyword evidence="2" id="KW-1185">Reference proteome</keyword>
<dbReference type="EMBL" id="CAUYUJ010022652">
    <property type="protein sequence ID" value="CAK0911843.1"/>
    <property type="molecule type" value="Genomic_DNA"/>
</dbReference>
<dbReference type="Proteomes" id="UP001189429">
    <property type="component" value="Unassembled WGS sequence"/>
</dbReference>
<name>A0ABN9YJD9_9DINO</name>
<reference evidence="1" key="1">
    <citation type="submission" date="2023-10" db="EMBL/GenBank/DDBJ databases">
        <authorList>
            <person name="Chen Y."/>
            <person name="Shah S."/>
            <person name="Dougan E. K."/>
            <person name="Thang M."/>
            <person name="Chan C."/>
        </authorList>
    </citation>
    <scope>NUCLEOTIDE SEQUENCE [LARGE SCALE GENOMIC DNA]</scope>
</reference>
<evidence type="ECO:0000313" key="2">
    <source>
        <dbReference type="Proteomes" id="UP001189429"/>
    </source>
</evidence>
<organism evidence="1 2">
    <name type="scientific">Prorocentrum cordatum</name>
    <dbReference type="NCBI Taxonomy" id="2364126"/>
    <lineage>
        <taxon>Eukaryota</taxon>
        <taxon>Sar</taxon>
        <taxon>Alveolata</taxon>
        <taxon>Dinophyceae</taxon>
        <taxon>Prorocentrales</taxon>
        <taxon>Prorocentraceae</taxon>
        <taxon>Prorocentrum</taxon>
    </lineage>
</organism>
<protein>
    <submittedName>
        <fullName evidence="1">Uncharacterized protein</fullName>
    </submittedName>
</protein>
<gene>
    <name evidence="1" type="ORF">PCOR1329_LOCUS85592</name>
</gene>
<accession>A0ABN9YJD9</accession>
<comment type="caution">
    <text evidence="1">The sequence shown here is derived from an EMBL/GenBank/DDBJ whole genome shotgun (WGS) entry which is preliminary data.</text>
</comment>
<sequence>MCAGNLRVLRMLLPGSQNIRAHAGARSLSGKADLQCYLLFSVALLVRKALFRNAVNATLLTSQIERLWEHHAQALRPPGFPDVHMPLRYGRHAVLIHLATAICGVTCSCLTHSNSNLLPPTTGLSFASIHRRSPEQTPSQSLLAASGLRYTYHSETGVKTQRIKHAFERQLTRGAQTMTLS</sequence>